<evidence type="ECO:0000313" key="12">
    <source>
        <dbReference type="Proteomes" id="UP000008837"/>
    </source>
</evidence>
<dbReference type="InParanoid" id="A8PWQ5"/>
<dbReference type="GO" id="GO:0008312">
    <property type="term" value="F:7S RNA binding"/>
    <property type="evidence" value="ECO:0007669"/>
    <property type="project" value="InterPro"/>
</dbReference>
<feature type="region of interest" description="Disordered" evidence="10">
    <location>
        <begin position="768"/>
        <end position="800"/>
    </location>
</feature>
<gene>
    <name evidence="11" type="ORF">MGL_1182</name>
</gene>
<sequence length="808" mass="90655">MDVVTEGREPVAVEALGFPLLRLVVEARNEHGLRQQDWSRYRQYCATKTKRVRSALELTHGVTPKAHGKPVSGRRSKRAKRITPTMQSEVDKKRDHTFVRRDIGLDHVTNTRPLELLLFESEHCWAAAEELAATQNEARSSKLRRSSMGRARRAIQYADKLHKLAEALPALTAMSRAQCLAYVGLVRGAYAFLHGNWEQTLRVSAATRCLLTIISECSTTSRDEALASSFLDSLDAQIRFAVYSLGAQDDASERASDYSACEATLPGFHRVTEALKAAHPSSMSSLTPFELHWRAQTIPIHSLELHDVILRVKAEEAALAQFVTPTTKAQTSSQEASGKTTNTASATSKRARLSHAERNAKRRGHAHYTHNSYANRAELDPFDRVLAALTDAESMARVLVDDNSQALAKTHSARYEATGFQLRRVHEWLVYRLLAVRIARNVRLWDDIQSRAAKREMRAKSLVDDRTHRRTRRQKGLAPAVVRAKLSRQYGHSGTRRRARVSRERRLQRALEVAAQQSERRRLRLVPGIAKLLDSIDSSLLAMGGLVMVEGEPDVSSLLEAKRFYYCSELLRQLAGAFTQHGQCAEALVLLQRADLYVRQAQQSLELAHGAEDEDHIFAPHLLASDVLTHQTERLRSMREYAQATVQRQVLPLTPSSSMRSTKGGQSVYYHALRHVSFDQVDLDYALEQARAHANAARVDHDVDGMHTTTDLLAGQEPMALDTANEEEVINNKSTADTVRLVSEEQSVADTRFSNETSVAVAPVPETVPSADSLTAPFDPANAYEEEEELRQERERKSRSWLSWWLGR</sequence>
<dbReference type="Proteomes" id="UP000008837">
    <property type="component" value="Unassembled WGS sequence"/>
</dbReference>
<keyword evidence="8" id="KW-0687">Ribonucleoprotein</keyword>
<dbReference type="EMBL" id="AAYY01000003">
    <property type="protein sequence ID" value="EDP44700.1"/>
    <property type="molecule type" value="Genomic_DNA"/>
</dbReference>
<feature type="compositionally biased region" description="Polar residues" evidence="10">
    <location>
        <begin position="324"/>
        <end position="348"/>
    </location>
</feature>
<dbReference type="AlphaFoldDB" id="A8PWQ5"/>
<reference evidence="11 12" key="1">
    <citation type="journal article" date="2007" name="Proc. Natl. Acad. Sci. U.S.A.">
        <title>Dandruff-associated Malassezia genomes reveal convergent and divergent virulence traits shared with plant and human fungal pathogens.</title>
        <authorList>
            <person name="Xu J."/>
            <person name="Saunders C.W."/>
            <person name="Hu P."/>
            <person name="Grant R.A."/>
            <person name="Boekhout T."/>
            <person name="Kuramae E.E."/>
            <person name="Kronstad J.W."/>
            <person name="Deangelis Y.M."/>
            <person name="Reeder N.L."/>
            <person name="Johnstone K.R."/>
            <person name="Leland M."/>
            <person name="Fieno A.M."/>
            <person name="Begley W.M."/>
            <person name="Sun Y."/>
            <person name="Lacey M.P."/>
            <person name="Chaudhary T."/>
            <person name="Keough T."/>
            <person name="Chu L."/>
            <person name="Sears R."/>
            <person name="Yuan B."/>
            <person name="Dawson T.L.Jr."/>
        </authorList>
    </citation>
    <scope>NUCLEOTIDE SEQUENCE [LARGE SCALE GENOMIC DNA]</scope>
    <source>
        <strain evidence="12">ATCC MYA-4612 / CBS 7966</strain>
    </source>
</reference>
<dbReference type="GO" id="GO:0006614">
    <property type="term" value="P:SRP-dependent cotranslational protein targeting to membrane"/>
    <property type="evidence" value="ECO:0007669"/>
    <property type="project" value="InterPro"/>
</dbReference>
<dbReference type="GeneID" id="5856219"/>
<dbReference type="InterPro" id="IPR038253">
    <property type="entry name" value="SRP68_N_sf"/>
</dbReference>
<feature type="region of interest" description="Disordered" evidence="10">
    <location>
        <begin position="324"/>
        <end position="372"/>
    </location>
</feature>
<dbReference type="GO" id="GO:0030942">
    <property type="term" value="F:endoplasmic reticulum signal peptide binding"/>
    <property type="evidence" value="ECO:0007669"/>
    <property type="project" value="InterPro"/>
</dbReference>
<evidence type="ECO:0000256" key="3">
    <source>
        <dbReference type="ARBA" id="ARBA00009352"/>
    </source>
</evidence>
<dbReference type="KEGG" id="mgl:MGL_1182"/>
<comment type="similarity">
    <text evidence="3">Belongs to the SRP68 family.</text>
</comment>
<dbReference type="OrthoDB" id="10255118at2759"/>
<organism evidence="11 12">
    <name type="scientific">Malassezia globosa (strain ATCC MYA-4612 / CBS 7966)</name>
    <name type="common">Dandruff-associated fungus</name>
    <dbReference type="NCBI Taxonomy" id="425265"/>
    <lineage>
        <taxon>Eukaryota</taxon>
        <taxon>Fungi</taxon>
        <taxon>Dikarya</taxon>
        <taxon>Basidiomycota</taxon>
        <taxon>Ustilaginomycotina</taxon>
        <taxon>Malasseziomycetes</taxon>
        <taxon>Malasseziales</taxon>
        <taxon>Malasseziaceae</taxon>
        <taxon>Malassezia</taxon>
    </lineage>
</organism>
<feature type="compositionally biased region" description="Basic residues" evidence="10">
    <location>
        <begin position="66"/>
        <end position="81"/>
    </location>
</feature>
<name>A8PWQ5_MALGO</name>
<feature type="region of interest" description="Disordered" evidence="10">
    <location>
        <begin position="63"/>
        <end position="90"/>
    </location>
</feature>
<dbReference type="STRING" id="425265.A8PWQ5"/>
<dbReference type="VEuPathDB" id="FungiDB:MGL_1182"/>
<keyword evidence="6" id="KW-0733">Signal recognition particle</keyword>
<comment type="subcellular location">
    <subcellularLocation>
        <location evidence="1">Cytoplasm</location>
    </subcellularLocation>
    <subcellularLocation>
        <location evidence="2">Nucleus</location>
        <location evidence="2">Nucleolus</location>
    </subcellularLocation>
</comment>
<protein>
    <recommendedName>
        <fullName evidence="9">Signal recognition particle subunit SRP68</fullName>
    </recommendedName>
</protein>
<keyword evidence="12" id="KW-1185">Reference proteome</keyword>
<evidence type="ECO:0000256" key="2">
    <source>
        <dbReference type="ARBA" id="ARBA00004604"/>
    </source>
</evidence>
<dbReference type="OMA" id="RYRRYCA"/>
<dbReference type="CDD" id="cd15481">
    <property type="entry name" value="SRP68-RBD"/>
    <property type="match status" value="1"/>
</dbReference>
<evidence type="ECO:0000256" key="9">
    <source>
        <dbReference type="ARBA" id="ARBA00029498"/>
    </source>
</evidence>
<dbReference type="GO" id="GO:0005786">
    <property type="term" value="C:signal recognition particle, endoplasmic reticulum targeting"/>
    <property type="evidence" value="ECO:0007669"/>
    <property type="project" value="UniProtKB-KW"/>
</dbReference>
<dbReference type="InterPro" id="IPR026258">
    <property type="entry name" value="SRP68"/>
</dbReference>
<evidence type="ECO:0000313" key="11">
    <source>
        <dbReference type="EMBL" id="EDP44700.1"/>
    </source>
</evidence>
<keyword evidence="5" id="KW-0694">RNA-binding</keyword>
<comment type="caution">
    <text evidence="11">The sequence shown here is derived from an EMBL/GenBank/DDBJ whole genome shotgun (WGS) entry which is preliminary data.</text>
</comment>
<dbReference type="GO" id="GO:0005047">
    <property type="term" value="F:signal recognition particle binding"/>
    <property type="evidence" value="ECO:0007669"/>
    <property type="project" value="InterPro"/>
</dbReference>
<evidence type="ECO:0000256" key="6">
    <source>
        <dbReference type="ARBA" id="ARBA00023135"/>
    </source>
</evidence>
<evidence type="ECO:0000256" key="1">
    <source>
        <dbReference type="ARBA" id="ARBA00004496"/>
    </source>
</evidence>
<dbReference type="PANTHER" id="PTHR12860">
    <property type="entry name" value="SIGNAL RECOGNITION PARTICLE 68 KDA PROTEIN"/>
    <property type="match status" value="1"/>
</dbReference>
<dbReference type="Pfam" id="PF16969">
    <property type="entry name" value="SRP68"/>
    <property type="match status" value="2"/>
</dbReference>
<evidence type="ECO:0000256" key="10">
    <source>
        <dbReference type="SAM" id="MobiDB-lite"/>
    </source>
</evidence>
<evidence type="ECO:0000256" key="4">
    <source>
        <dbReference type="ARBA" id="ARBA00022490"/>
    </source>
</evidence>
<keyword evidence="4" id="KW-0963">Cytoplasm</keyword>
<dbReference type="InterPro" id="IPR034652">
    <property type="entry name" value="SRP68-RBD"/>
</dbReference>
<evidence type="ECO:0000256" key="5">
    <source>
        <dbReference type="ARBA" id="ARBA00022884"/>
    </source>
</evidence>
<keyword evidence="7" id="KW-0539">Nucleus</keyword>
<dbReference type="Gene3D" id="1.10.3450.40">
    <property type="entry name" value="Signal recognition particle, SRP68 subunit, RNA-binding domain"/>
    <property type="match status" value="1"/>
</dbReference>
<accession>A8PWQ5</accession>
<dbReference type="PANTHER" id="PTHR12860:SF0">
    <property type="entry name" value="SIGNAL RECOGNITION PARTICLE SUBUNIT SRP68"/>
    <property type="match status" value="1"/>
</dbReference>
<proteinExistence type="inferred from homology"/>
<dbReference type="RefSeq" id="XP_001731914.1">
    <property type="nucleotide sequence ID" value="XM_001731862.1"/>
</dbReference>
<dbReference type="GO" id="GO:0005730">
    <property type="term" value="C:nucleolus"/>
    <property type="evidence" value="ECO:0007669"/>
    <property type="project" value="UniProtKB-SubCell"/>
</dbReference>
<evidence type="ECO:0000256" key="7">
    <source>
        <dbReference type="ARBA" id="ARBA00023242"/>
    </source>
</evidence>
<evidence type="ECO:0000256" key="8">
    <source>
        <dbReference type="ARBA" id="ARBA00023274"/>
    </source>
</evidence>